<dbReference type="InterPro" id="IPR016181">
    <property type="entry name" value="Acyl_CoA_acyltransferase"/>
</dbReference>
<dbReference type="AlphaFoldDB" id="A0A428TSJ2"/>
<proteinExistence type="predicted"/>
<dbReference type="EMBL" id="NKCK01000055">
    <property type="protein sequence ID" value="RSM05070.1"/>
    <property type="molecule type" value="Genomic_DNA"/>
</dbReference>
<gene>
    <name evidence="2" type="ORF">CEP52_006517</name>
</gene>
<organism evidence="2 3">
    <name type="scientific">Fusarium oligoseptatum</name>
    <dbReference type="NCBI Taxonomy" id="2604345"/>
    <lineage>
        <taxon>Eukaryota</taxon>
        <taxon>Fungi</taxon>
        <taxon>Dikarya</taxon>
        <taxon>Ascomycota</taxon>
        <taxon>Pezizomycotina</taxon>
        <taxon>Sordariomycetes</taxon>
        <taxon>Hypocreomycetidae</taxon>
        <taxon>Hypocreales</taxon>
        <taxon>Nectriaceae</taxon>
        <taxon>Fusarium</taxon>
        <taxon>Fusarium solani species complex</taxon>
    </lineage>
</organism>
<feature type="compositionally biased region" description="Basic and acidic residues" evidence="1">
    <location>
        <begin position="225"/>
        <end position="243"/>
    </location>
</feature>
<keyword evidence="3" id="KW-1185">Reference proteome</keyword>
<protein>
    <recommendedName>
        <fullName evidence="4">N-acetyltransferase domain-containing protein</fullName>
    </recommendedName>
</protein>
<comment type="caution">
    <text evidence="2">The sequence shown here is derived from an EMBL/GenBank/DDBJ whole genome shotgun (WGS) entry which is preliminary data.</text>
</comment>
<feature type="region of interest" description="Disordered" evidence="1">
    <location>
        <begin position="188"/>
        <end position="243"/>
    </location>
</feature>
<evidence type="ECO:0008006" key="4">
    <source>
        <dbReference type="Google" id="ProtNLM"/>
    </source>
</evidence>
<feature type="compositionally biased region" description="Basic and acidic residues" evidence="1">
    <location>
        <begin position="195"/>
        <end position="213"/>
    </location>
</feature>
<evidence type="ECO:0000256" key="1">
    <source>
        <dbReference type="SAM" id="MobiDB-lite"/>
    </source>
</evidence>
<sequence>MGNHIRPATEADLPALKDIVLSGLVNDSIWHYCFPDPTSSEAGDYVESILKKSVWQELHENDSEDNNVHNQIHRVLDAPSTASNKVAKRIAALQAVVTQTQQTYLARYGQLMFVHAVITHPHYKLRGFAKLLCKQSLQVARQKGLVATALASPFSGYAEGELDKIELQIMVCAPPRMSDSRRGSFMGFLGSRASTPDRRESHDQGATEHRRSSFLDVFSFGGRRPSSDHHVETVDERRSSHHI</sequence>
<evidence type="ECO:0000313" key="3">
    <source>
        <dbReference type="Proteomes" id="UP000287144"/>
    </source>
</evidence>
<reference evidence="2 3" key="1">
    <citation type="submission" date="2017-06" db="EMBL/GenBank/DDBJ databases">
        <title>Comparative genomic analysis of Ambrosia Fusariam Clade fungi.</title>
        <authorList>
            <person name="Stajich J.E."/>
            <person name="Carrillo J."/>
            <person name="Kijimoto T."/>
            <person name="Eskalen A."/>
            <person name="O'Donnell K."/>
            <person name="Kasson M."/>
        </authorList>
    </citation>
    <scope>NUCLEOTIDE SEQUENCE [LARGE SCALE GENOMIC DNA]</scope>
    <source>
        <strain evidence="2 3">NRRL62579</strain>
    </source>
</reference>
<dbReference type="Gene3D" id="3.40.630.30">
    <property type="match status" value="1"/>
</dbReference>
<accession>A0A428TSJ2</accession>
<dbReference type="STRING" id="1325735.A0A428TSJ2"/>
<name>A0A428TSJ2_9HYPO</name>
<evidence type="ECO:0000313" key="2">
    <source>
        <dbReference type="EMBL" id="RSM05070.1"/>
    </source>
</evidence>
<dbReference type="Proteomes" id="UP000287144">
    <property type="component" value="Unassembled WGS sequence"/>
</dbReference>
<dbReference type="SUPFAM" id="SSF55729">
    <property type="entry name" value="Acyl-CoA N-acyltransferases (Nat)"/>
    <property type="match status" value="1"/>
</dbReference>